<dbReference type="Proteomes" id="UP000316079">
    <property type="component" value="Unassembled WGS sequence"/>
</dbReference>
<reference evidence="2 3" key="1">
    <citation type="journal article" date="2019" name="Sci. Data">
        <title>Hybrid genome assembly and annotation of Danionella translucida.</title>
        <authorList>
            <person name="Kadobianskyi M."/>
            <person name="Schulze L."/>
            <person name="Schuelke M."/>
            <person name="Judkewitz B."/>
        </authorList>
    </citation>
    <scope>NUCLEOTIDE SEQUENCE [LARGE SCALE GENOMIC DNA]</scope>
    <source>
        <strain evidence="2 3">Bolton</strain>
    </source>
</reference>
<dbReference type="GO" id="GO:0015280">
    <property type="term" value="F:ligand-gated sodium channel activity"/>
    <property type="evidence" value="ECO:0007669"/>
    <property type="project" value="TreeGrafter"/>
</dbReference>
<protein>
    <submittedName>
        <fullName evidence="2">Uncharacterized protein</fullName>
    </submittedName>
</protein>
<evidence type="ECO:0000313" key="2">
    <source>
        <dbReference type="EMBL" id="TRZ01941.1"/>
    </source>
</evidence>
<dbReference type="GO" id="GO:0019722">
    <property type="term" value="P:calcium-mediated signaling"/>
    <property type="evidence" value="ECO:0007669"/>
    <property type="project" value="TreeGrafter"/>
</dbReference>
<keyword evidence="1" id="KW-0812">Transmembrane</keyword>
<feature type="transmembrane region" description="Helical" evidence="1">
    <location>
        <begin position="34"/>
        <end position="57"/>
    </location>
</feature>
<comment type="caution">
    <text evidence="2">The sequence shown here is derived from an EMBL/GenBank/DDBJ whole genome shotgun (WGS) entry which is preliminary data.</text>
</comment>
<dbReference type="AlphaFoldDB" id="A0A553RIC5"/>
<organism evidence="2 3">
    <name type="scientific">Danionella cerebrum</name>
    <dbReference type="NCBI Taxonomy" id="2873325"/>
    <lineage>
        <taxon>Eukaryota</taxon>
        <taxon>Metazoa</taxon>
        <taxon>Chordata</taxon>
        <taxon>Craniata</taxon>
        <taxon>Vertebrata</taxon>
        <taxon>Euteleostomi</taxon>
        <taxon>Actinopterygii</taxon>
        <taxon>Neopterygii</taxon>
        <taxon>Teleostei</taxon>
        <taxon>Ostariophysi</taxon>
        <taxon>Cypriniformes</taxon>
        <taxon>Danionidae</taxon>
        <taxon>Danioninae</taxon>
        <taxon>Danionella</taxon>
    </lineage>
</organism>
<dbReference type="GO" id="GO:0022832">
    <property type="term" value="F:voltage-gated channel activity"/>
    <property type="evidence" value="ECO:0007669"/>
    <property type="project" value="InterPro"/>
</dbReference>
<dbReference type="OrthoDB" id="416585at2759"/>
<dbReference type="PANTHER" id="PTHR46768:SF1">
    <property type="entry name" value="TWO PORE CHANNEL PROTEIN 2"/>
    <property type="match status" value="1"/>
</dbReference>
<keyword evidence="1" id="KW-1133">Transmembrane helix</keyword>
<gene>
    <name evidence="2" type="ORF">DNTS_032274</name>
</gene>
<dbReference type="GO" id="GO:0075509">
    <property type="term" value="P:endocytosis involved in viral entry into host cell"/>
    <property type="evidence" value="ECO:0007669"/>
    <property type="project" value="TreeGrafter"/>
</dbReference>
<dbReference type="EMBL" id="SRMA01024028">
    <property type="protein sequence ID" value="TRZ01941.1"/>
    <property type="molecule type" value="Genomic_DNA"/>
</dbReference>
<evidence type="ECO:0000313" key="3">
    <source>
        <dbReference type="Proteomes" id="UP000316079"/>
    </source>
</evidence>
<dbReference type="GO" id="GO:0097682">
    <property type="term" value="F:intracellularly phosphatidylinositol-3,5-bisphosphate-gated monatomic cation channel activity"/>
    <property type="evidence" value="ECO:0007669"/>
    <property type="project" value="TreeGrafter"/>
</dbReference>
<keyword evidence="1" id="KW-0472">Membrane</keyword>
<proteinExistence type="predicted"/>
<dbReference type="PANTHER" id="PTHR46768">
    <property type="entry name" value="TWO PORE CALCIUM CHANNEL PROTEIN 2"/>
    <property type="match status" value="1"/>
</dbReference>
<dbReference type="Gene3D" id="1.10.287.70">
    <property type="match status" value="1"/>
</dbReference>
<sequence length="114" mass="13707">MPQSSLVLLYNIMVVNNWHVFTDAFTRYTNEWSLLYFVAWWMTSSVMWVNLFVALILENFTYKWDRSNGLSVEDVEKIAYQSTVQLMFREHVQEPTEEELVAQLHQHPHLHLSW</sequence>
<keyword evidence="3" id="KW-1185">Reference proteome</keyword>
<dbReference type="GO" id="GO:0005765">
    <property type="term" value="C:lysosomal membrane"/>
    <property type="evidence" value="ECO:0007669"/>
    <property type="project" value="InterPro"/>
</dbReference>
<name>A0A553RIC5_9TELE</name>
<evidence type="ECO:0000256" key="1">
    <source>
        <dbReference type="SAM" id="Phobius"/>
    </source>
</evidence>
<accession>A0A553RIC5</accession>
<dbReference type="InterPro" id="IPR028798">
    <property type="entry name" value="TPC2"/>
</dbReference>